<dbReference type="EMBL" id="ML995493">
    <property type="protein sequence ID" value="KAF2139340.1"/>
    <property type="molecule type" value="Genomic_DNA"/>
</dbReference>
<evidence type="ECO:0000313" key="3">
    <source>
        <dbReference type="EMBL" id="KAF2139340.1"/>
    </source>
</evidence>
<feature type="region of interest" description="Disordered" evidence="1">
    <location>
        <begin position="143"/>
        <end position="258"/>
    </location>
</feature>
<dbReference type="AlphaFoldDB" id="A0A6A6B5P3"/>
<reference evidence="3" key="1">
    <citation type="journal article" date="2020" name="Stud. Mycol.">
        <title>101 Dothideomycetes genomes: a test case for predicting lifestyles and emergence of pathogens.</title>
        <authorList>
            <person name="Haridas S."/>
            <person name="Albert R."/>
            <person name="Binder M."/>
            <person name="Bloem J."/>
            <person name="Labutti K."/>
            <person name="Salamov A."/>
            <person name="Andreopoulos B."/>
            <person name="Baker S."/>
            <person name="Barry K."/>
            <person name="Bills G."/>
            <person name="Bluhm B."/>
            <person name="Cannon C."/>
            <person name="Castanera R."/>
            <person name="Culley D."/>
            <person name="Daum C."/>
            <person name="Ezra D."/>
            <person name="Gonzalez J."/>
            <person name="Henrissat B."/>
            <person name="Kuo A."/>
            <person name="Liang C."/>
            <person name="Lipzen A."/>
            <person name="Lutzoni F."/>
            <person name="Magnuson J."/>
            <person name="Mondo S."/>
            <person name="Nolan M."/>
            <person name="Ohm R."/>
            <person name="Pangilinan J."/>
            <person name="Park H.-J."/>
            <person name="Ramirez L."/>
            <person name="Alfaro M."/>
            <person name="Sun H."/>
            <person name="Tritt A."/>
            <person name="Yoshinaga Y."/>
            <person name="Zwiers L.-H."/>
            <person name="Turgeon B."/>
            <person name="Goodwin S."/>
            <person name="Spatafora J."/>
            <person name="Crous P."/>
            <person name="Grigoriev I."/>
        </authorList>
    </citation>
    <scope>NUCLEOTIDE SEQUENCE</scope>
    <source>
        <strain evidence="3">CBS 121167</strain>
    </source>
</reference>
<evidence type="ECO:0000313" key="4">
    <source>
        <dbReference type="Proteomes" id="UP000799438"/>
    </source>
</evidence>
<name>A0A6A6B5P3_9PEZI</name>
<sequence length="258" mass="27912">MASGVGIFFAIIIILLLTGTVTWIIWSRLRARRLGLPPPPLNPFARGRGSSGGAGGYGAGAGSSSGGIGGWFSDKVRAFKNRKYTSAAGYETNSGLGGGMGSARGRARAGTLDPDEAWDARVGNEADMYGPGGYYEEQELGLHEPGADRGRQQYSQRELDDRYDEEMGRAPQHSSSNNNNNNNNTQYQSQQGYLGHQQHDPFGDDAEHSNISMRGVSPRPVVDVEAGRNQQQRRQQGGDASSLHNSPSERRSIFHEDV</sequence>
<keyword evidence="2" id="KW-0812">Transmembrane</keyword>
<feature type="transmembrane region" description="Helical" evidence="2">
    <location>
        <begin position="6"/>
        <end position="26"/>
    </location>
</feature>
<feature type="compositionally biased region" description="Low complexity" evidence="1">
    <location>
        <begin position="227"/>
        <end position="238"/>
    </location>
</feature>
<keyword evidence="2" id="KW-0472">Membrane</keyword>
<dbReference type="GeneID" id="54294731"/>
<accession>A0A6A6B5P3</accession>
<protein>
    <submittedName>
        <fullName evidence="3">Uncharacterized protein</fullName>
    </submittedName>
</protein>
<feature type="region of interest" description="Disordered" evidence="1">
    <location>
        <begin position="90"/>
        <end position="121"/>
    </location>
</feature>
<gene>
    <name evidence="3" type="ORF">K452DRAFT_232539</name>
</gene>
<keyword evidence="4" id="KW-1185">Reference proteome</keyword>
<feature type="compositionally biased region" description="Low complexity" evidence="1">
    <location>
        <begin position="174"/>
        <end position="184"/>
    </location>
</feature>
<dbReference type="OrthoDB" id="5414285at2759"/>
<organism evidence="3 4">
    <name type="scientific">Aplosporella prunicola CBS 121167</name>
    <dbReference type="NCBI Taxonomy" id="1176127"/>
    <lineage>
        <taxon>Eukaryota</taxon>
        <taxon>Fungi</taxon>
        <taxon>Dikarya</taxon>
        <taxon>Ascomycota</taxon>
        <taxon>Pezizomycotina</taxon>
        <taxon>Dothideomycetes</taxon>
        <taxon>Dothideomycetes incertae sedis</taxon>
        <taxon>Botryosphaeriales</taxon>
        <taxon>Aplosporellaceae</taxon>
        <taxon>Aplosporella</taxon>
    </lineage>
</organism>
<keyword evidence="2" id="KW-1133">Transmembrane helix</keyword>
<feature type="compositionally biased region" description="Basic and acidic residues" evidence="1">
    <location>
        <begin position="143"/>
        <end position="168"/>
    </location>
</feature>
<evidence type="ECO:0000256" key="2">
    <source>
        <dbReference type="SAM" id="Phobius"/>
    </source>
</evidence>
<dbReference type="Proteomes" id="UP000799438">
    <property type="component" value="Unassembled WGS sequence"/>
</dbReference>
<evidence type="ECO:0000256" key="1">
    <source>
        <dbReference type="SAM" id="MobiDB-lite"/>
    </source>
</evidence>
<dbReference type="RefSeq" id="XP_033395053.1">
    <property type="nucleotide sequence ID" value="XM_033537235.1"/>
</dbReference>
<feature type="compositionally biased region" description="Basic and acidic residues" evidence="1">
    <location>
        <begin position="197"/>
        <end position="208"/>
    </location>
</feature>
<proteinExistence type="predicted"/>
<feature type="compositionally biased region" description="Basic and acidic residues" evidence="1">
    <location>
        <begin position="247"/>
        <end position="258"/>
    </location>
</feature>